<comment type="caution">
    <text evidence="1">The sequence shown here is derived from an EMBL/GenBank/DDBJ whole genome shotgun (WGS) entry which is preliminary data.</text>
</comment>
<reference evidence="1 2" key="1">
    <citation type="journal article" date="2022" name="Plant J.">
        <title>Chromosome-level genome of Camellia lanceoleosa provides a valuable resource for understanding genome evolution and self-incompatibility.</title>
        <authorList>
            <person name="Gong W."/>
            <person name="Xiao S."/>
            <person name="Wang L."/>
            <person name="Liao Z."/>
            <person name="Chang Y."/>
            <person name="Mo W."/>
            <person name="Hu G."/>
            <person name="Li W."/>
            <person name="Zhao G."/>
            <person name="Zhu H."/>
            <person name="Hu X."/>
            <person name="Ji K."/>
            <person name="Xiang X."/>
            <person name="Song Q."/>
            <person name="Yuan D."/>
            <person name="Jin S."/>
            <person name="Zhang L."/>
        </authorList>
    </citation>
    <scope>NUCLEOTIDE SEQUENCE [LARGE SCALE GENOMIC DNA]</scope>
    <source>
        <strain evidence="1">SQ_2022a</strain>
    </source>
</reference>
<gene>
    <name evidence="1" type="ORF">LOK49_LG05G00763</name>
</gene>
<name>A0ACC0HSE0_9ERIC</name>
<protein>
    <submittedName>
        <fullName evidence="1">Uncharacterized protein</fullName>
    </submittedName>
</protein>
<evidence type="ECO:0000313" key="2">
    <source>
        <dbReference type="Proteomes" id="UP001060215"/>
    </source>
</evidence>
<evidence type="ECO:0000313" key="1">
    <source>
        <dbReference type="EMBL" id="KAI8014991.1"/>
    </source>
</evidence>
<dbReference type="EMBL" id="CM045761">
    <property type="protein sequence ID" value="KAI8014991.1"/>
    <property type="molecule type" value="Genomic_DNA"/>
</dbReference>
<sequence length="92" mass="10912">MSFNELSLCTQLKRLPLASMEERIQLFCYICCELVIFCIKRDKVIRMGISLIVISHFQYEPYILRALLHFLKSTRSLMKQPLLMACYWISFA</sequence>
<organism evidence="1 2">
    <name type="scientific">Camellia lanceoleosa</name>
    <dbReference type="NCBI Taxonomy" id="1840588"/>
    <lineage>
        <taxon>Eukaryota</taxon>
        <taxon>Viridiplantae</taxon>
        <taxon>Streptophyta</taxon>
        <taxon>Embryophyta</taxon>
        <taxon>Tracheophyta</taxon>
        <taxon>Spermatophyta</taxon>
        <taxon>Magnoliopsida</taxon>
        <taxon>eudicotyledons</taxon>
        <taxon>Gunneridae</taxon>
        <taxon>Pentapetalae</taxon>
        <taxon>asterids</taxon>
        <taxon>Ericales</taxon>
        <taxon>Theaceae</taxon>
        <taxon>Camellia</taxon>
    </lineage>
</organism>
<proteinExistence type="predicted"/>
<keyword evidence="2" id="KW-1185">Reference proteome</keyword>
<accession>A0ACC0HSE0</accession>
<dbReference type="Proteomes" id="UP001060215">
    <property type="component" value="Chromosome 4"/>
</dbReference>